<feature type="region of interest" description="Disordered" evidence="1">
    <location>
        <begin position="96"/>
        <end position="120"/>
    </location>
</feature>
<comment type="caution">
    <text evidence="2">The sequence shown here is derived from an EMBL/GenBank/DDBJ whole genome shotgun (WGS) entry which is preliminary data.</text>
</comment>
<proteinExistence type="predicted"/>
<accession>A0A8X6FNR6</accession>
<sequence length="162" mass="18575">MSGNWGKRQVVQNDSEEGIKSSEVEEQVFLLAGQLGSHWEVECTGGVTTYRRTGSYLDVPGDRDSFQTTTAVTDDHEKPKAEERYFTGKIKLDEIAERNDKHPDLPDEERHGPCPNNEHCIVDEWTDRDSKGGSGVKDEPGPYDHVSKWEVRKYIYNWFRIT</sequence>
<dbReference type="Proteomes" id="UP000887116">
    <property type="component" value="Unassembled WGS sequence"/>
</dbReference>
<feature type="region of interest" description="Disordered" evidence="1">
    <location>
        <begin position="1"/>
        <end position="21"/>
    </location>
</feature>
<keyword evidence="3" id="KW-1185">Reference proteome</keyword>
<organism evidence="2 3">
    <name type="scientific">Trichonephila clavata</name>
    <name type="common">Joro spider</name>
    <name type="synonym">Nephila clavata</name>
    <dbReference type="NCBI Taxonomy" id="2740835"/>
    <lineage>
        <taxon>Eukaryota</taxon>
        <taxon>Metazoa</taxon>
        <taxon>Ecdysozoa</taxon>
        <taxon>Arthropoda</taxon>
        <taxon>Chelicerata</taxon>
        <taxon>Arachnida</taxon>
        <taxon>Araneae</taxon>
        <taxon>Araneomorphae</taxon>
        <taxon>Entelegynae</taxon>
        <taxon>Araneoidea</taxon>
        <taxon>Nephilidae</taxon>
        <taxon>Trichonephila</taxon>
    </lineage>
</organism>
<feature type="region of interest" description="Disordered" evidence="1">
    <location>
        <begin position="53"/>
        <end position="79"/>
    </location>
</feature>
<dbReference type="OrthoDB" id="6437335at2759"/>
<name>A0A8X6FNR6_TRICU</name>
<reference evidence="2" key="1">
    <citation type="submission" date="2020-07" db="EMBL/GenBank/DDBJ databases">
        <title>Multicomponent nature underlies the extraordinary mechanical properties of spider dragline silk.</title>
        <authorList>
            <person name="Kono N."/>
            <person name="Nakamura H."/>
            <person name="Mori M."/>
            <person name="Yoshida Y."/>
            <person name="Ohtoshi R."/>
            <person name="Malay A.D."/>
            <person name="Moran D.A.P."/>
            <person name="Tomita M."/>
            <person name="Numata K."/>
            <person name="Arakawa K."/>
        </authorList>
    </citation>
    <scope>NUCLEOTIDE SEQUENCE</scope>
</reference>
<feature type="compositionally biased region" description="Basic and acidic residues" evidence="1">
    <location>
        <begin position="96"/>
        <end position="112"/>
    </location>
</feature>
<evidence type="ECO:0000256" key="1">
    <source>
        <dbReference type="SAM" id="MobiDB-lite"/>
    </source>
</evidence>
<evidence type="ECO:0000313" key="3">
    <source>
        <dbReference type="Proteomes" id="UP000887116"/>
    </source>
</evidence>
<gene>
    <name evidence="2" type="ORF">TNCT_284941</name>
</gene>
<evidence type="ECO:0000313" key="2">
    <source>
        <dbReference type="EMBL" id="GFQ83774.1"/>
    </source>
</evidence>
<dbReference type="EMBL" id="BMAO01032663">
    <property type="protein sequence ID" value="GFQ83774.1"/>
    <property type="molecule type" value="Genomic_DNA"/>
</dbReference>
<protein>
    <submittedName>
        <fullName evidence="2">Uncharacterized protein</fullName>
    </submittedName>
</protein>
<dbReference type="AlphaFoldDB" id="A0A8X6FNR6"/>